<dbReference type="InterPro" id="IPR017896">
    <property type="entry name" value="4Fe4S_Fe-S-bd"/>
</dbReference>
<dbReference type="SUPFAM" id="SSF52540">
    <property type="entry name" value="P-loop containing nucleoside triphosphate hydrolases"/>
    <property type="match status" value="1"/>
</dbReference>
<dbReference type="Proteomes" id="UP000249818">
    <property type="component" value="Chromosome BARAN1"/>
</dbReference>
<dbReference type="Gene3D" id="3.30.70.20">
    <property type="match status" value="1"/>
</dbReference>
<name>A0A2X3K6H5_9BACT</name>
<dbReference type="PANTHER" id="PTHR43063:SF1">
    <property type="entry name" value="4FE-4S CLUSTER CONTAINING PARA FAMILY ATPASE PROTEIN"/>
    <property type="match status" value="1"/>
</dbReference>
<dbReference type="Gene3D" id="3.40.50.300">
    <property type="entry name" value="P-loop containing nucleotide triphosphate hydrolases"/>
    <property type="match status" value="2"/>
</dbReference>
<evidence type="ECO:0000256" key="2">
    <source>
        <dbReference type="ARBA" id="ARBA00023004"/>
    </source>
</evidence>
<evidence type="ECO:0000256" key="1">
    <source>
        <dbReference type="ARBA" id="ARBA00022723"/>
    </source>
</evidence>
<dbReference type="KEGG" id="bana:BARAN1_0813"/>
<evidence type="ECO:0000256" key="3">
    <source>
        <dbReference type="ARBA" id="ARBA00023014"/>
    </source>
</evidence>
<dbReference type="Pfam" id="PF01656">
    <property type="entry name" value="CbiA"/>
    <property type="match status" value="1"/>
</dbReference>
<feature type="domain" description="4Fe-4S ferredoxin-type" evidence="4">
    <location>
        <begin position="96"/>
        <end position="125"/>
    </location>
</feature>
<keyword evidence="1" id="KW-0479">Metal-binding</keyword>
<evidence type="ECO:0000313" key="6">
    <source>
        <dbReference type="Proteomes" id="UP000249818"/>
    </source>
</evidence>
<feature type="domain" description="4Fe-4S ferredoxin-type" evidence="4">
    <location>
        <begin position="67"/>
        <end position="94"/>
    </location>
</feature>
<organism evidence="5 6">
    <name type="scientific">Candidatus Bipolaricaulis anaerobius</name>
    <dbReference type="NCBI Taxonomy" id="2026885"/>
    <lineage>
        <taxon>Bacteria</taxon>
        <taxon>Candidatus Bipolaricaulota</taxon>
        <taxon>Candidatus Bipolaricaulia</taxon>
        <taxon>Candidatus Bipolaricaulales</taxon>
        <taxon>Candidatus Bipolaricaulaceae</taxon>
        <taxon>Candidatus Bipolaricaulis</taxon>
    </lineage>
</organism>
<dbReference type="InterPro" id="IPR017900">
    <property type="entry name" value="4Fe4S_Fe_S_CS"/>
</dbReference>
<accession>A0A2X3K6H5</accession>
<dbReference type="GO" id="GO:0046872">
    <property type="term" value="F:metal ion binding"/>
    <property type="evidence" value="ECO:0007669"/>
    <property type="project" value="UniProtKB-KW"/>
</dbReference>
<proteinExistence type="predicted"/>
<keyword evidence="3" id="KW-0411">Iron-sulfur</keyword>
<dbReference type="InterPro" id="IPR002586">
    <property type="entry name" value="CobQ/CobB/MinD/ParA_Nub-bd_dom"/>
</dbReference>
<dbReference type="PROSITE" id="PS00198">
    <property type="entry name" value="4FE4S_FER_1"/>
    <property type="match status" value="1"/>
</dbReference>
<dbReference type="InterPro" id="IPR027417">
    <property type="entry name" value="P-loop_NTPase"/>
</dbReference>
<sequence>MITAAEPLRIAVASGKGGTGKTTVAVSLALALGDRTPVELVDCDVEEPNAHLFLAPQITAHEPVEILVPEVDLGRCTFCGLCAAACRFGALAMVARKVLFHPELCHGCGLCALACPERAIREVPRTIGWIEEGDAQGIRFRRGVLNVGEPMATPIVRRLKERIDHERVTILDAPPGTGCPVIETLRGADFAVLVTEPTPFGLHDLRLAAEVTRILGIPTGVVISKDGIGTDTLERYCIEAGITVLLRIPMDRRIAAAYAHGIPLVAAFPEWNEAFRGLYDGILQAAPRAP</sequence>
<gene>
    <name evidence="5" type="ORF">BARAN1_0813</name>
</gene>
<dbReference type="AlphaFoldDB" id="A0A2X3K6H5"/>
<protein>
    <submittedName>
        <fullName evidence="5">MinD superfamily P-loop ATPase</fullName>
    </submittedName>
</protein>
<evidence type="ECO:0000313" key="5">
    <source>
        <dbReference type="EMBL" id="SQD92837.1"/>
    </source>
</evidence>
<dbReference type="RefSeq" id="WP_231944234.1">
    <property type="nucleotide sequence ID" value="NZ_LS483254.1"/>
</dbReference>
<dbReference type="PROSITE" id="PS51379">
    <property type="entry name" value="4FE4S_FER_2"/>
    <property type="match status" value="2"/>
</dbReference>
<dbReference type="GO" id="GO:0051536">
    <property type="term" value="F:iron-sulfur cluster binding"/>
    <property type="evidence" value="ECO:0007669"/>
    <property type="project" value="UniProtKB-KW"/>
</dbReference>
<dbReference type="CDD" id="cd03110">
    <property type="entry name" value="SIMIBI_bact_arch"/>
    <property type="match status" value="1"/>
</dbReference>
<dbReference type="PANTHER" id="PTHR43063">
    <property type="entry name" value="4FE-4S CLUSTER CONTAINING PARA FAMILY ATPASE PROTEIN"/>
    <property type="match status" value="1"/>
</dbReference>
<dbReference type="Pfam" id="PF00037">
    <property type="entry name" value="Fer4"/>
    <property type="match status" value="2"/>
</dbReference>
<evidence type="ECO:0000259" key="4">
    <source>
        <dbReference type="PROSITE" id="PS51379"/>
    </source>
</evidence>
<dbReference type="EMBL" id="LS483254">
    <property type="protein sequence ID" value="SQD92837.1"/>
    <property type="molecule type" value="Genomic_DNA"/>
</dbReference>
<reference evidence="6" key="1">
    <citation type="submission" date="2018-05" db="EMBL/GenBank/DDBJ databases">
        <authorList>
            <person name="Hao L."/>
        </authorList>
    </citation>
    <scope>NUCLEOTIDE SEQUENCE [LARGE SCALE GENOMIC DNA]</scope>
</reference>
<keyword evidence="2" id="KW-0408">Iron</keyword>
<keyword evidence="6" id="KW-1185">Reference proteome</keyword>
<dbReference type="SUPFAM" id="SSF54862">
    <property type="entry name" value="4Fe-4S ferredoxins"/>
    <property type="match status" value="1"/>
</dbReference>